<gene>
    <name evidence="4" type="primary">LOC112293255</name>
    <name evidence="3" type="ORF">PHYPA_021230</name>
</gene>
<reference evidence="4" key="3">
    <citation type="submission" date="2020-12" db="UniProtKB">
        <authorList>
            <consortium name="EnsemblPlants"/>
        </authorList>
    </citation>
    <scope>IDENTIFICATION</scope>
</reference>
<protein>
    <recommendedName>
        <fullName evidence="2">BURP domain-containing protein</fullName>
    </recommendedName>
</protein>
<dbReference type="Gramene" id="Pp3c16_19400V3.2">
    <property type="protein sequence ID" value="Pp3c16_19400V3.2"/>
    <property type="gene ID" value="Pp3c16_19400"/>
</dbReference>
<sequence length="340" mass="38000">MACSFDFVVLLVLVVLGRVLEVEGRPSGTWGWIADSNEDSGLQRLTVPQSLLGSIASPLNAEETNKYLNQLNDHTLRHHGQDDDFCKVARLECNSDVEIVGMSRINPVDQESFEHNRDSTDIMLGNQFNHNDINKGNEIVLPENLHDSHPIVPFLPQSLSEKLPFSSGKMPELLDTLNIHRGSNMAMMMYRTVSQCEARDQSKESRKCVTSLEDMQNFVSSRLPQDKHITALERSSSISGAVRSHSKDSWKVLDTKLHETAVICRKSVFAYAVFECQDTSTSNMHIYSVEMQGHDGSRRSEVASCSKNFATTSVDATAHKRTEGQSCLWVTDALIWAPTN</sequence>
<evidence type="ECO:0000313" key="4">
    <source>
        <dbReference type="EnsemblPlants" id="Pp3c16_19400V3.1"/>
    </source>
</evidence>
<dbReference type="EnsemblPlants" id="Pp3c16_19400V3.1">
    <property type="protein sequence ID" value="Pp3c16_19400V3.1"/>
    <property type="gene ID" value="Pp3c16_19400"/>
</dbReference>
<evidence type="ECO:0000313" key="3">
    <source>
        <dbReference type="EMBL" id="PNR38119.1"/>
    </source>
</evidence>
<reference evidence="3 5" key="2">
    <citation type="journal article" date="2018" name="Plant J.">
        <title>The Physcomitrella patens chromosome-scale assembly reveals moss genome structure and evolution.</title>
        <authorList>
            <person name="Lang D."/>
            <person name="Ullrich K.K."/>
            <person name="Murat F."/>
            <person name="Fuchs J."/>
            <person name="Jenkins J."/>
            <person name="Haas F.B."/>
            <person name="Piednoel M."/>
            <person name="Gundlach H."/>
            <person name="Van Bel M."/>
            <person name="Meyberg R."/>
            <person name="Vives C."/>
            <person name="Morata J."/>
            <person name="Symeonidi A."/>
            <person name="Hiss M."/>
            <person name="Muchero W."/>
            <person name="Kamisugi Y."/>
            <person name="Saleh O."/>
            <person name="Blanc G."/>
            <person name="Decker E.L."/>
            <person name="van Gessel N."/>
            <person name="Grimwood J."/>
            <person name="Hayes R.D."/>
            <person name="Graham S.W."/>
            <person name="Gunter L.E."/>
            <person name="McDaniel S.F."/>
            <person name="Hoernstein S.N.W."/>
            <person name="Larsson A."/>
            <person name="Li F.W."/>
            <person name="Perroud P.F."/>
            <person name="Phillips J."/>
            <person name="Ranjan P."/>
            <person name="Rokshar D.S."/>
            <person name="Rothfels C.J."/>
            <person name="Schneider L."/>
            <person name="Shu S."/>
            <person name="Stevenson D.W."/>
            <person name="Thummler F."/>
            <person name="Tillich M."/>
            <person name="Villarreal Aguilar J.C."/>
            <person name="Widiez T."/>
            <person name="Wong G.K."/>
            <person name="Wymore A."/>
            <person name="Zhang Y."/>
            <person name="Zimmer A.D."/>
            <person name="Quatrano R.S."/>
            <person name="Mayer K.F.X."/>
            <person name="Goodstein D."/>
            <person name="Casacuberta J.M."/>
            <person name="Vandepoele K."/>
            <person name="Reski R."/>
            <person name="Cuming A.C."/>
            <person name="Tuskan G.A."/>
            <person name="Maumus F."/>
            <person name="Salse J."/>
            <person name="Schmutz J."/>
            <person name="Rensing S.A."/>
        </authorList>
    </citation>
    <scope>NUCLEOTIDE SEQUENCE [LARGE SCALE GENOMIC DNA]</scope>
    <source>
        <strain evidence="4 5">cv. Gransden 2004</strain>
    </source>
</reference>
<dbReference type="Pfam" id="PF03181">
    <property type="entry name" value="BURP"/>
    <property type="match status" value="1"/>
</dbReference>
<feature type="signal peptide" evidence="1">
    <location>
        <begin position="1"/>
        <end position="24"/>
    </location>
</feature>
<keyword evidence="5" id="KW-1185">Reference proteome</keyword>
<reference evidence="3 5" key="1">
    <citation type="journal article" date="2008" name="Science">
        <title>The Physcomitrella genome reveals evolutionary insights into the conquest of land by plants.</title>
        <authorList>
            <person name="Rensing S."/>
            <person name="Lang D."/>
            <person name="Zimmer A."/>
            <person name="Terry A."/>
            <person name="Salamov A."/>
            <person name="Shapiro H."/>
            <person name="Nishiyama T."/>
            <person name="Perroud P.-F."/>
            <person name="Lindquist E."/>
            <person name="Kamisugi Y."/>
            <person name="Tanahashi T."/>
            <person name="Sakakibara K."/>
            <person name="Fujita T."/>
            <person name="Oishi K."/>
            <person name="Shin-I T."/>
            <person name="Kuroki Y."/>
            <person name="Toyoda A."/>
            <person name="Suzuki Y."/>
            <person name="Hashimoto A."/>
            <person name="Yamaguchi K."/>
            <person name="Sugano A."/>
            <person name="Kohara Y."/>
            <person name="Fujiyama A."/>
            <person name="Anterola A."/>
            <person name="Aoki S."/>
            <person name="Ashton N."/>
            <person name="Barbazuk W.B."/>
            <person name="Barker E."/>
            <person name="Bennetzen J."/>
            <person name="Bezanilla M."/>
            <person name="Blankenship R."/>
            <person name="Cho S.H."/>
            <person name="Dutcher S."/>
            <person name="Estelle M."/>
            <person name="Fawcett J.A."/>
            <person name="Gundlach H."/>
            <person name="Hanada K."/>
            <person name="Heyl A."/>
            <person name="Hicks K.A."/>
            <person name="Hugh J."/>
            <person name="Lohr M."/>
            <person name="Mayer K."/>
            <person name="Melkozernov A."/>
            <person name="Murata T."/>
            <person name="Nelson D."/>
            <person name="Pils B."/>
            <person name="Prigge M."/>
            <person name="Reiss B."/>
            <person name="Renner T."/>
            <person name="Rombauts S."/>
            <person name="Rushton P."/>
            <person name="Sanderfoot A."/>
            <person name="Schween G."/>
            <person name="Shiu S.-H."/>
            <person name="Stueber K."/>
            <person name="Theodoulou F.L."/>
            <person name="Tu H."/>
            <person name="Van de Peer Y."/>
            <person name="Verrier P.J."/>
            <person name="Waters E."/>
            <person name="Wood A."/>
            <person name="Yang L."/>
            <person name="Cove D."/>
            <person name="Cuming A."/>
            <person name="Hasebe M."/>
            <person name="Lucas S."/>
            <person name="Mishler D.B."/>
            <person name="Reski R."/>
            <person name="Grigoriev I."/>
            <person name="Quatrano R.S."/>
            <person name="Boore J.L."/>
        </authorList>
    </citation>
    <scope>NUCLEOTIDE SEQUENCE [LARGE SCALE GENOMIC DNA]</scope>
    <source>
        <strain evidence="4 5">cv. Gransden 2004</strain>
    </source>
</reference>
<dbReference type="EMBL" id="ABEU02000016">
    <property type="protein sequence ID" value="PNR38119.1"/>
    <property type="molecule type" value="Genomic_DNA"/>
</dbReference>
<dbReference type="EnsemblPlants" id="Pp3c16_19400V3.2">
    <property type="protein sequence ID" value="Pp3c16_19400V3.2"/>
    <property type="gene ID" value="Pp3c16_19400"/>
</dbReference>
<dbReference type="PROSITE" id="PS51277">
    <property type="entry name" value="BURP"/>
    <property type="match status" value="1"/>
</dbReference>
<evidence type="ECO:0000256" key="1">
    <source>
        <dbReference type="SAM" id="SignalP"/>
    </source>
</evidence>
<dbReference type="InterPro" id="IPR004873">
    <property type="entry name" value="BURP_dom"/>
</dbReference>
<dbReference type="SMART" id="SM01045">
    <property type="entry name" value="BURP"/>
    <property type="match status" value="1"/>
</dbReference>
<dbReference type="Proteomes" id="UP000006727">
    <property type="component" value="Chromosome 16"/>
</dbReference>
<dbReference type="Gramene" id="Pp3c16_19400V3.1">
    <property type="protein sequence ID" value="Pp3c16_19400V3.1"/>
    <property type="gene ID" value="Pp3c16_19400"/>
</dbReference>
<dbReference type="PaxDb" id="3218-PP1S81_232V6.1"/>
<name>A0A2K1J9C0_PHYPA</name>
<evidence type="ECO:0000259" key="2">
    <source>
        <dbReference type="PROSITE" id="PS51277"/>
    </source>
</evidence>
<feature type="domain" description="BURP" evidence="2">
    <location>
        <begin position="127"/>
        <end position="340"/>
    </location>
</feature>
<feature type="chain" id="PRO_5043158076" description="BURP domain-containing protein" evidence="1">
    <location>
        <begin position="25"/>
        <end position="340"/>
    </location>
</feature>
<dbReference type="AlphaFoldDB" id="A0A2K1J9C0"/>
<keyword evidence="1" id="KW-0732">Signal</keyword>
<dbReference type="PANTHER" id="PTHR31236:SF45">
    <property type="entry name" value="BURP DOMAIN-CONTAINING PROTEIN"/>
    <property type="match status" value="1"/>
</dbReference>
<proteinExistence type="predicted"/>
<dbReference type="InterPro" id="IPR044816">
    <property type="entry name" value="BURP"/>
</dbReference>
<organism evidence="3">
    <name type="scientific">Physcomitrium patens</name>
    <name type="common">Spreading-leaved earth moss</name>
    <name type="synonym">Physcomitrella patens</name>
    <dbReference type="NCBI Taxonomy" id="3218"/>
    <lineage>
        <taxon>Eukaryota</taxon>
        <taxon>Viridiplantae</taxon>
        <taxon>Streptophyta</taxon>
        <taxon>Embryophyta</taxon>
        <taxon>Bryophyta</taxon>
        <taxon>Bryophytina</taxon>
        <taxon>Bryopsida</taxon>
        <taxon>Funariidae</taxon>
        <taxon>Funariales</taxon>
        <taxon>Funariaceae</taxon>
        <taxon>Physcomitrium</taxon>
    </lineage>
</organism>
<dbReference type="PANTHER" id="PTHR31236">
    <property type="entry name" value="BURP DOMAIN PROTEIN USPL1-LIKE"/>
    <property type="match status" value="1"/>
</dbReference>
<accession>A0A2K1J9C0</accession>
<evidence type="ECO:0000313" key="5">
    <source>
        <dbReference type="Proteomes" id="UP000006727"/>
    </source>
</evidence>